<dbReference type="EMBL" id="KB446561">
    <property type="protein sequence ID" value="EME79883.1"/>
    <property type="molecule type" value="Genomic_DNA"/>
</dbReference>
<gene>
    <name evidence="1" type="ORF">MYCFIDRAFT_204366</name>
</gene>
<name>M3ARZ6_PSEFD</name>
<accession>M3ARZ6</accession>
<evidence type="ECO:0000313" key="1">
    <source>
        <dbReference type="EMBL" id="EME79883.1"/>
    </source>
</evidence>
<reference evidence="1 2" key="1">
    <citation type="journal article" date="2012" name="PLoS Pathog.">
        <title>Diverse lifestyles and strategies of plant pathogenesis encoded in the genomes of eighteen Dothideomycetes fungi.</title>
        <authorList>
            <person name="Ohm R.A."/>
            <person name="Feau N."/>
            <person name="Henrissat B."/>
            <person name="Schoch C.L."/>
            <person name="Horwitz B.A."/>
            <person name="Barry K.W."/>
            <person name="Condon B.J."/>
            <person name="Copeland A.C."/>
            <person name="Dhillon B."/>
            <person name="Glaser F."/>
            <person name="Hesse C.N."/>
            <person name="Kosti I."/>
            <person name="LaButti K."/>
            <person name="Lindquist E.A."/>
            <person name="Lucas S."/>
            <person name="Salamov A.A."/>
            <person name="Bradshaw R.E."/>
            <person name="Ciuffetti L."/>
            <person name="Hamelin R.C."/>
            <person name="Kema G.H.J."/>
            <person name="Lawrence C."/>
            <person name="Scott J.A."/>
            <person name="Spatafora J.W."/>
            <person name="Turgeon B.G."/>
            <person name="de Wit P.J.G.M."/>
            <person name="Zhong S."/>
            <person name="Goodwin S.B."/>
            <person name="Grigoriev I.V."/>
        </authorList>
    </citation>
    <scope>NUCLEOTIDE SEQUENCE [LARGE SCALE GENOMIC DNA]</scope>
    <source>
        <strain evidence="1 2">CIRAD86</strain>
    </source>
</reference>
<dbReference type="VEuPathDB" id="FungiDB:MYCFIDRAFT_204366"/>
<organism evidence="1 2">
    <name type="scientific">Pseudocercospora fijiensis (strain CIRAD86)</name>
    <name type="common">Black leaf streak disease fungus</name>
    <name type="synonym">Mycosphaerella fijiensis</name>
    <dbReference type="NCBI Taxonomy" id="383855"/>
    <lineage>
        <taxon>Eukaryota</taxon>
        <taxon>Fungi</taxon>
        <taxon>Dikarya</taxon>
        <taxon>Ascomycota</taxon>
        <taxon>Pezizomycotina</taxon>
        <taxon>Dothideomycetes</taxon>
        <taxon>Dothideomycetidae</taxon>
        <taxon>Mycosphaerellales</taxon>
        <taxon>Mycosphaerellaceae</taxon>
        <taxon>Pseudocercospora</taxon>
    </lineage>
</organism>
<evidence type="ECO:0000313" key="2">
    <source>
        <dbReference type="Proteomes" id="UP000016932"/>
    </source>
</evidence>
<proteinExistence type="predicted"/>
<dbReference type="KEGG" id="pfj:MYCFIDRAFT_204366"/>
<dbReference type="AlphaFoldDB" id="M3ARZ6"/>
<sequence>MWRNANWFYEGEEPSQKPGASTQPSRPRVAVIRRDNRLFTTIKERSLTDTQTKKLKKSPTYPSLLEFHVTFHISLLHRSSKTKAGYILAYTIDRSPTSTWKKDLLSPRIPGHRLNQRPMVHHDPSLHPNVEEIHMMMQNIYHQETGGVREEFSAHADDLGQEKLHFIAEFQVSAAFRGKGFAQKCLKGYISSLLPNLPGNMKYEGAVTLSPAGFLDVRLKMLREKGKERVGSWRDVEGKLIESYGKSGFEVWCRSEERFARQGGITIMGRRTRTEGEKNTSAIPKASVFDPEIPNLLSLPSTSSTLP</sequence>
<dbReference type="RefSeq" id="XP_007928998.1">
    <property type="nucleotide sequence ID" value="XM_007930807.1"/>
</dbReference>
<dbReference type="OrthoDB" id="3648227at2759"/>
<protein>
    <submittedName>
        <fullName evidence="1">Uncharacterized protein</fullName>
    </submittedName>
</protein>
<dbReference type="Proteomes" id="UP000016932">
    <property type="component" value="Unassembled WGS sequence"/>
</dbReference>
<dbReference type="GeneID" id="19336264"/>
<dbReference type="HOGENOM" id="CLU_906504_0_0_1"/>
<keyword evidence="2" id="KW-1185">Reference proteome</keyword>